<feature type="domain" description="Cadherin" evidence="9">
    <location>
        <begin position="2567"/>
        <end position="2669"/>
    </location>
</feature>
<gene>
    <name evidence="10" type="ORF">IMCC3135_13125</name>
</gene>
<feature type="domain" description="Cadherin" evidence="9">
    <location>
        <begin position="2774"/>
        <end position="2876"/>
    </location>
</feature>
<dbReference type="InterPro" id="IPR020894">
    <property type="entry name" value="Cadherin_CS"/>
</dbReference>
<accession>A0A2Z2NNB0</accession>
<protein>
    <recommendedName>
        <fullName evidence="9">Cadherin domain-containing protein</fullName>
    </recommendedName>
</protein>
<feature type="domain" description="Cadherin" evidence="9">
    <location>
        <begin position="2878"/>
        <end position="2979"/>
    </location>
</feature>
<dbReference type="InterPro" id="IPR011050">
    <property type="entry name" value="Pectin_lyase_fold/virulence"/>
</dbReference>
<sequence>MKQKKHSSIEPGKRDSFKLEALEPRLLFSADAASLFAANQAFADNTFPGGEPASAVVAPYYQVEASSVTAQESEATTPPIELVIIDRSLEDSDWIAEQLSTQDGTTRIIEFLDTDRDGIDQISELLAKYESVSAVHIFSHGQQAELQLGNSTIDAQDLLIRADQISAWSQSLTNDADLLIYGCDLVGSEAGIEFATLLGQLTTADVAASTNLTGSSALGGDWQLEYRSGAIEANTEMGDVLLSDYSSTLATTYTVSNNQDSGTNSLRWAIEQANADNDDSIIVFSEYHYIYLTSELPDIKKPLTIDGTTYPGAPNYPSITIVGTGTSSGNGLTLASGSDGSVIKGLSIRDFKDSGILIDKTDSHTITQTDIGSDGTANFGNGKYGIEIIDGKNNNIGSTTISGTNIERILISDNALSGIHISGSGSTGNAINNVYIGFGWDEQSIANGSGASGEAGIYLTDGASDNTIGTEYSNVISGNEGSGIRISGSNTTGNVISGNVIGLDETITVDIANTGSGIWIDNDASDNTIGGLVAGDGNIITSNEGDGIRITGSNSIGNSILRNIIENNAGQAISLNGGSLTANDVDDVDSGPNDYQNYTVLTSAITDESGSLTITGSLNTTPNKSYRIEFFATDTPNASGHGGASVYLGSTNFSTGASGTVNGAFAFSANVAVGTYITSTTTEFSAGGNYGSTSEFSENIETVRSNSDPVFTSSNSFDVDENSSSVGTITTNDSNGDTPVYSLVSTKDYSFFTIDSSTGQLSFLSPPDYETPLSANGDNDYLVSVEVDDGYGGVVTQEITVTVNNVSEGLATISDTDPTVDSVPENSTPGTLVGITANTSDGDAGQTITYTLSNSSDDKFTIDSNTGVVSVAGDLNKETGNSHSITVLATSSDGSITNESFTIAVEDVNENPVITSSPIVDATADLQYTYNLSATDIDAGDTLTFSATTLPSWLTVINNGSTSGKLTGTPGPGQGGPHNVVLVVTDAGGLTDTQSFTINVSVNQAPVFSSPSGFSIAENQGAVGNVIASDGDTGDTLSYSIAGGTDSSLFQIDAVTGALSFKVAPDFEAPTDNGGNNIYNVTVGVNDGSGTSNATSTQALSVTVTDLNDNAPVIDAAQSFSIDEDAIDTTVVGTVTANDPDTVGSITWSIAGGNTGNAFAIDVNTGEITVANTAAIDYENSQQFTLSITASDGVNADDTENVIININDAADEPLRSIVDIDGLADRVDENSAIGSSVGIEADTSDGDAGQTISYSLSSNPGNLFSIDTVTGKVTTAVALNRETAASHTIEVTATSSDLSTANKSFVIQVGDVDEFDVGVVTDNNADSNIVKEDSKAGAIVGVTAIASDGDSTDTVSYALSNNAGGLFAINSTTGVVTLTGALDRETAASHTIEVTATSSDSSTTTQSFVILVGDVDEFDVGVVTDNDSAINTVDENATAGATVGITATATDADSTNNTVSYSLSNNPGSLFSIDAATGVVTLAGALDRETAASHTIEVTATSTDSSSSTQSFVILVGDIDEFNVGVVTDSNAATNTIDENASAGATVGITASASDEDSTNNTVSYTLSNNAGGLFTINATTGIVTLVGALDREAAASHTIEVTATSTDSSSSTQSFVILVGDIDEFNVGVVTDNDAATNTIDENASAGATVGITASASDADSTNNTVSYSLSNNPGSLFSIDATTGVVTLAGALDRETAASHTIEVTATSTDSSSSTQSFVILVGDIDEFNVGVVTDSNAATNTIDENASAGATVGITASASDEDSTNNTVSYTLSNNAGGLFTINATTGIVTLVGALDREAAASHTIEVTATSTDSSSSTQSFVILVGDIDEFNVGVVTDNDAATNTIDENASAGATVGITASASDADSTNNTVSYSLSNNPGSLFSIDATTGVVTLAGALDRETAASHTIEVTATSTDSSSSTQSFVILVGDIDEFNVGVVTDSNAATNTIDENASAGATVGITASASDTDSTNNTVSYTLSNNAGGLFDINTTTGIVTLIGALDREAAASHTIEVTATSTDSSSSTQSFVILVGDVNEFDVGAISDSDAATNTINESATAGATVGVTAIASDADSTDTISYSLSNNPGSLFTIDTTTGVVTLVGTLDRETAASHTIEVTATSTDSSTSTQSFVILVGDSDEFNVGIVTDNDSATNTVNENSIAGATVGITASATDADSTNNTVSYTLTNNAGGLFDINTTTGIVTLIGALDREAAASHTIEVTATSTDSSSSTQSFVILVRDVDEFNVGVVTDNDAATNTIDENASAGATVGITASASDADSTNNTVSYSLSNNPGSLFSIDATTGVVTLAGALDRETAASHTIEVTATSTDSSSSTQSFVILVGDIDEFNVGVVTDSNAATNTIDENASAGATVGITASASDADSTNNTVSYTLSNNAGGLFDINTTTGIVTLVGALDREAAASHTIEVTATSTDSSSSTQSFVILVGDVNEFDVGAISDSDAATNTINESATAGATVGVTAIASDADSTDTISYSLSNNPGSLFTIDTTTGVVTLVGTLDRETAASHTIEVTSTSTDSSSSTQSFVILVGDSDEFNVGIVTDNDSATNTVNENAIAGATVGITASATDADSTNNTVSYTLSNNAGGLFDINTTTGIVTLIGALDREAAASHTIEVTATSTDSSSSTQSFVILVGDVDEFDAGVVTDSDAATNTINENATAGATVGVTAIASDADSTDTISYSLSNNPGSLFTIDATTGVVTLAGALDRETAASHTIEVTATSTDSSSSTQSFVILVGDSDEFNVGIVTDNDSATNTVNENAIAGATVGITASATDADSTNNTVSYTLSNNAGGLFDINTTTGIVTLIGALDREAAASHTIEVTATSTDSSSSTQSFVILVGDVDEFDAGVVTDSDAATNTINENATAGATVGVTAIASDADSTDTISYSLSNNPGSLFTIDATTGVVTLAGALDRETAASHTIEVTATSTDSSTSTQSFVILVGDSDEFNVGIVTDNDSATNTVNENAIAGATVGITASATDADSTNNTVSYTLSNNAGGLFTINATTGVVTLVGALDRESAASHTIEVTATSSDTSTATESFVILVGDVDEFDVGAISDSDAATNTINESATAGATVGITAEASDADSTDTISYSLSNNPGSLFTIDATTGIVTLAGALDRETAASHTIEVTATSTDSSTSTQSFIILVGDADEFDVGVVTDNDATTNTISESATAGATVGITASASDADSTDTISYSLSNNPGSLFTIDASTGIVTLIGALDREAAASHTIEVTATSTDSSSSTQSFIILVGDVDEFDVGVVTDSDAATNTINESATAGATVGITAEASDADSTDTISYSLSNNPGSLFTIDASTGIVTLIGALDREAAASHTIEVTATSTDSSSSTQSFIILVGDVDEFDVGVVTDSDVSANTVDENATTGATVGVTASASDADSTDTISYSLSNNPGSLFSIDASTGIVTLIGALDREAAASHTIEVTATSTDSSTSTQSFIILVGDADEFDVGVVTDNDATTNTISESATAGATVGITASASDADSTDTISYSLSNNPGSLFTIDASTGIVTLIGALDREAAASHTIEVTATSTDSSSSTQSFVILVGDVDEFDVGVVTDNDAASNTISESATAGATVGITASASDADSTDTISYSLSNNPGGLFSIDATTGVVTLVGALDRESAASHSIEVTATSTDSSFSTQSFVILVGDADEFDVSVVTDSDVAANTVDENATTGATVGVTAVASDADGTDTVSYSLSDNPGSLFAIDATTGIVTLVGTLDRETAASHTIEVTATSSDTSTAIQSFIILIGDANEFDVGVVTDSDVSANTVDENATTGAAVGVTASASDADSTDTISYSLSNNPGSLFTIDATTGVVTLAGALDRETAASHTIEVTATSTDSSFSTQSFIILVGDADEFDVGVVTDSDAAANTVDEKATAGATVGVTAVASDTDGADTVSYSLSNNPGSLFSIDATTGIVTLAGALDRETAASHTIEVTATSSDSSTSTQSFVILVGDSDEFDVGVVTDSDAAANTVDENATAGATVGVTASATDADSTNNTVSYTLSNNPDGLFSIDATTGIVTLAGALDRETAASHTIEVTATSSDSSTSTQSFVILVGDTNEFQISPITDIDTGDNSIDHKAAIGTVVGITASATDTDSTATVTYSLTNNANGLFTIDESTGVITLTESLGRESEFSYMIEVTASSSDKSTSNHSFLISVENVNSAPEIVSSSTFSTPENQADVGQVNATDLDGDSVQYSITGGPDAVHFQINASTGYLSFKLSPDFEAPRDTSNSNRYELTVAATDANGTATTQAILVKVTDVNMAPTLNTTEMSSSAQFTGVIGQIQVFDPDLQDQVTLQITGGSAQPYFTYDAQTAQLTQNQQLNKGQYSLQVMLIDTEGNATEATLMITILGDPRLAAAMPDIASPSLPDVSGSLAEHKADSGRPSPPTPDHQRIDGMASIESEGSIDPENVDIESADTDVLIEDLLTATTDGISIYQSESASNADIQQYSQTQHIANETASAQTRLLNILEGIKSRGLVTTNLVIEGYDFMPFTLTLSPLDSSGMNSLSQDLKDSQSRDQQQETTILAIGGVASVALTAGFVTWMFKAGLLLSAARTSAPLWSAIDPIPILHKRESDDESNDSFS</sequence>
<dbReference type="InterPro" id="IPR053786">
    <property type="entry name" value="LEPRxLL_CS"/>
</dbReference>
<feature type="domain" description="Cadherin" evidence="9">
    <location>
        <begin position="2152"/>
        <end position="2254"/>
    </location>
</feature>
<dbReference type="InterPro" id="IPR003343">
    <property type="entry name" value="Big_2"/>
</dbReference>
<feature type="domain" description="Cadherin" evidence="9">
    <location>
        <begin position="2464"/>
        <end position="2565"/>
    </location>
</feature>
<evidence type="ECO:0000313" key="10">
    <source>
        <dbReference type="EMBL" id="ASJ72713.1"/>
    </source>
</evidence>
<feature type="domain" description="Cadherin" evidence="9">
    <location>
        <begin position="1841"/>
        <end position="1943"/>
    </location>
</feature>
<feature type="domain" description="Cadherin" evidence="9">
    <location>
        <begin position="1737"/>
        <end position="1839"/>
    </location>
</feature>
<dbReference type="InterPro" id="IPR013783">
    <property type="entry name" value="Ig-like_fold"/>
</dbReference>
<feature type="domain" description="Cadherin" evidence="9">
    <location>
        <begin position="1529"/>
        <end position="1631"/>
    </location>
</feature>
<feature type="domain" description="Cadherin" evidence="9">
    <location>
        <begin position="3600"/>
        <end position="3701"/>
    </location>
</feature>
<dbReference type="PRINTS" id="PR00205">
    <property type="entry name" value="CADHERIN"/>
</dbReference>
<dbReference type="PANTHER" id="PTHR24028">
    <property type="entry name" value="CADHERIN-87A"/>
    <property type="match status" value="1"/>
</dbReference>
<dbReference type="InterPro" id="IPR002126">
    <property type="entry name" value="Cadherin-like_dom"/>
</dbReference>
<dbReference type="SUPFAM" id="SSF49313">
    <property type="entry name" value="Cadherin-like"/>
    <property type="match status" value="36"/>
</dbReference>
<dbReference type="Pfam" id="PF05345">
    <property type="entry name" value="He_PIG"/>
    <property type="match status" value="1"/>
</dbReference>
<feature type="domain" description="Cadherin" evidence="9">
    <location>
        <begin position="1330"/>
        <end position="1423"/>
    </location>
</feature>
<feature type="domain" description="Cadherin" evidence="9">
    <location>
        <begin position="2049"/>
        <end position="2150"/>
    </location>
</feature>
<feature type="domain" description="Cadherin" evidence="9">
    <location>
        <begin position="1432"/>
        <end position="1527"/>
    </location>
</feature>
<name>A0A2Z2NNB0_9GAMM</name>
<dbReference type="Gene3D" id="2.60.40.60">
    <property type="entry name" value="Cadherins"/>
    <property type="match status" value="35"/>
</dbReference>
<dbReference type="InterPro" id="IPR025592">
    <property type="entry name" value="DUF4347"/>
</dbReference>
<dbReference type="Pfam" id="PF14252">
    <property type="entry name" value="DUF4347"/>
    <property type="match status" value="1"/>
</dbReference>
<dbReference type="NCBIfam" id="NF012209">
    <property type="entry name" value="LEPR-8K"/>
    <property type="match status" value="1"/>
</dbReference>
<feature type="domain" description="Cadherin" evidence="9">
    <location>
        <begin position="1114"/>
        <end position="1215"/>
    </location>
</feature>
<keyword evidence="7" id="KW-0325">Glycoprotein</keyword>
<evidence type="ECO:0000256" key="4">
    <source>
        <dbReference type="ARBA" id="ARBA00022837"/>
    </source>
</evidence>
<feature type="domain" description="Cadherin" evidence="9">
    <location>
        <begin position="2671"/>
        <end position="2772"/>
    </location>
</feature>
<proteinExistence type="predicted"/>
<evidence type="ECO:0000256" key="3">
    <source>
        <dbReference type="ARBA" id="ARBA00022737"/>
    </source>
</evidence>
<evidence type="ECO:0000256" key="1">
    <source>
        <dbReference type="ARBA" id="ARBA00004167"/>
    </source>
</evidence>
<feature type="domain" description="Cadherin" evidence="9">
    <location>
        <begin position="4012"/>
        <end position="4115"/>
    </location>
</feature>
<feature type="domain" description="Cadherin" evidence="9">
    <location>
        <begin position="4230"/>
        <end position="4316"/>
    </location>
</feature>
<keyword evidence="4" id="KW-0106">Calcium</keyword>
<dbReference type="KEGG" id="gai:IMCC3135_13125"/>
<feature type="domain" description="Cadherin" evidence="9">
    <location>
        <begin position="3394"/>
        <end position="3495"/>
    </location>
</feature>
<reference evidence="10 11" key="1">
    <citation type="submission" date="2016-12" db="EMBL/GenBank/DDBJ databases">
        <authorList>
            <person name="Song W.-J."/>
            <person name="Kurnit D.M."/>
        </authorList>
    </citation>
    <scope>NUCLEOTIDE SEQUENCE [LARGE SCALE GENOMIC DNA]</scope>
    <source>
        <strain evidence="10 11">IMCC3135</strain>
    </source>
</reference>
<feature type="region of interest" description="Disordered" evidence="8">
    <location>
        <begin position="4418"/>
        <end position="4446"/>
    </location>
</feature>
<feature type="domain" description="Cadherin" evidence="9">
    <location>
        <begin position="1008"/>
        <end position="1114"/>
    </location>
</feature>
<keyword evidence="6" id="KW-0472">Membrane</keyword>
<feature type="domain" description="Cadherin" evidence="9">
    <location>
        <begin position="4123"/>
        <end position="4215"/>
    </location>
</feature>
<keyword evidence="2" id="KW-0812">Transmembrane</keyword>
<feature type="domain" description="Cadherin" evidence="9">
    <location>
        <begin position="3085"/>
        <end position="3186"/>
    </location>
</feature>
<dbReference type="GO" id="GO:0005509">
    <property type="term" value="F:calcium ion binding"/>
    <property type="evidence" value="ECO:0007669"/>
    <property type="project" value="InterPro"/>
</dbReference>
<dbReference type="Pfam" id="PF00028">
    <property type="entry name" value="Cadherin"/>
    <property type="match status" value="33"/>
</dbReference>
<dbReference type="Proteomes" id="UP000250079">
    <property type="component" value="Chromosome"/>
</dbReference>
<dbReference type="PROSITE" id="PS00232">
    <property type="entry name" value="CADHERIN_1"/>
    <property type="match status" value="1"/>
</dbReference>
<feature type="domain" description="Cadherin" evidence="9">
    <location>
        <begin position="3703"/>
        <end position="3804"/>
    </location>
</feature>
<feature type="domain" description="Cadherin" evidence="9">
    <location>
        <begin position="1633"/>
        <end position="1735"/>
    </location>
</feature>
<feature type="domain" description="Cadherin" evidence="9">
    <location>
        <begin position="3188"/>
        <end position="3289"/>
    </location>
</feature>
<dbReference type="CDD" id="cd11304">
    <property type="entry name" value="Cadherin_repeat"/>
    <property type="match status" value="35"/>
</dbReference>
<feature type="domain" description="Cadherin" evidence="9">
    <location>
        <begin position="1945"/>
        <end position="2047"/>
    </location>
</feature>
<feature type="domain" description="Cadherin" evidence="9">
    <location>
        <begin position="3497"/>
        <end position="3598"/>
    </location>
</feature>
<feature type="domain" description="Cadherin" evidence="9">
    <location>
        <begin position="2981"/>
        <end position="3083"/>
    </location>
</feature>
<dbReference type="SMART" id="SM00736">
    <property type="entry name" value="CADG"/>
    <property type="match status" value="14"/>
</dbReference>
<dbReference type="SMART" id="SM00112">
    <property type="entry name" value="CA"/>
    <property type="match status" value="34"/>
</dbReference>
<feature type="region of interest" description="Disordered" evidence="8">
    <location>
        <begin position="712"/>
        <end position="731"/>
    </location>
</feature>
<evidence type="ECO:0000256" key="5">
    <source>
        <dbReference type="ARBA" id="ARBA00022989"/>
    </source>
</evidence>
<feature type="domain" description="Cadherin" evidence="9">
    <location>
        <begin position="1227"/>
        <end position="1320"/>
    </location>
</feature>
<keyword evidence="11" id="KW-1185">Reference proteome</keyword>
<dbReference type="PROSITE" id="PS50268">
    <property type="entry name" value="CADHERIN_2"/>
    <property type="match status" value="35"/>
</dbReference>
<feature type="domain" description="Cadherin" evidence="9">
    <location>
        <begin position="815"/>
        <end position="920"/>
    </location>
</feature>
<feature type="domain" description="Cadherin" evidence="9">
    <location>
        <begin position="3909"/>
        <end position="4010"/>
    </location>
</feature>
<dbReference type="SMART" id="SM00635">
    <property type="entry name" value="BID_2"/>
    <property type="match status" value="15"/>
</dbReference>
<comment type="subcellular location">
    <subcellularLocation>
        <location evidence="1">Membrane</location>
        <topology evidence="1">Single-pass membrane protein</topology>
    </subcellularLocation>
</comment>
<dbReference type="PANTHER" id="PTHR24028:SF328">
    <property type="entry name" value="CADHERIN-3"/>
    <property type="match status" value="1"/>
</dbReference>
<dbReference type="EMBL" id="CP018632">
    <property type="protein sequence ID" value="ASJ72713.1"/>
    <property type="molecule type" value="Genomic_DNA"/>
</dbReference>
<dbReference type="InterPro" id="IPR006626">
    <property type="entry name" value="PbH1"/>
</dbReference>
<evidence type="ECO:0000313" key="11">
    <source>
        <dbReference type="Proteomes" id="UP000250079"/>
    </source>
</evidence>
<evidence type="ECO:0000256" key="6">
    <source>
        <dbReference type="ARBA" id="ARBA00023136"/>
    </source>
</evidence>
<dbReference type="SUPFAM" id="SSF51126">
    <property type="entry name" value="Pectin lyase-like"/>
    <property type="match status" value="1"/>
</dbReference>
<feature type="domain" description="Cadherin" evidence="9">
    <location>
        <begin position="3806"/>
        <end position="3907"/>
    </location>
</feature>
<dbReference type="GO" id="GO:0007156">
    <property type="term" value="P:homophilic cell adhesion via plasma membrane adhesion molecules"/>
    <property type="evidence" value="ECO:0007669"/>
    <property type="project" value="InterPro"/>
</dbReference>
<organism evidence="10 11">
    <name type="scientific">Granulosicoccus antarcticus IMCC3135</name>
    <dbReference type="NCBI Taxonomy" id="1192854"/>
    <lineage>
        <taxon>Bacteria</taxon>
        <taxon>Pseudomonadati</taxon>
        <taxon>Pseudomonadota</taxon>
        <taxon>Gammaproteobacteria</taxon>
        <taxon>Chromatiales</taxon>
        <taxon>Granulosicoccaceae</taxon>
        <taxon>Granulosicoccus</taxon>
    </lineage>
</organism>
<evidence type="ECO:0000256" key="7">
    <source>
        <dbReference type="ARBA" id="ARBA00023180"/>
    </source>
</evidence>
<keyword evidence="3" id="KW-0677">Repeat</keyword>
<dbReference type="InterPro" id="IPR015919">
    <property type="entry name" value="Cadherin-like_sf"/>
</dbReference>
<feature type="domain" description="Cadherin" evidence="9">
    <location>
        <begin position="3291"/>
        <end position="3392"/>
    </location>
</feature>
<dbReference type="SMART" id="SM00710">
    <property type="entry name" value="PbH1"/>
    <property type="match status" value="18"/>
</dbReference>
<dbReference type="Gene3D" id="2.60.40.10">
    <property type="entry name" value="Immunoglobulins"/>
    <property type="match status" value="1"/>
</dbReference>
<feature type="domain" description="Cadherin" evidence="9">
    <location>
        <begin position="2360"/>
        <end position="2462"/>
    </location>
</feature>
<dbReference type="OrthoDB" id="7486720at2"/>
<feature type="domain" description="Cadherin" evidence="9">
    <location>
        <begin position="4313"/>
        <end position="4418"/>
    </location>
</feature>
<keyword evidence="5" id="KW-1133">Transmembrane helix</keyword>
<feature type="domain" description="Cadherin" evidence="9">
    <location>
        <begin position="2256"/>
        <end position="2358"/>
    </location>
</feature>
<dbReference type="GO" id="GO:0005886">
    <property type="term" value="C:plasma membrane"/>
    <property type="evidence" value="ECO:0007669"/>
    <property type="project" value="InterPro"/>
</dbReference>
<dbReference type="InterPro" id="IPR050174">
    <property type="entry name" value="Protocadherin/Cadherin-CA"/>
</dbReference>
<feature type="domain" description="Cadherin" evidence="9">
    <location>
        <begin position="711"/>
        <end position="820"/>
    </location>
</feature>
<evidence type="ECO:0000256" key="2">
    <source>
        <dbReference type="ARBA" id="ARBA00022692"/>
    </source>
</evidence>
<evidence type="ECO:0000256" key="8">
    <source>
        <dbReference type="SAM" id="MobiDB-lite"/>
    </source>
</evidence>
<dbReference type="InterPro" id="IPR006644">
    <property type="entry name" value="Cadg"/>
</dbReference>
<dbReference type="RefSeq" id="WP_088918004.1">
    <property type="nucleotide sequence ID" value="NZ_CP018632.1"/>
</dbReference>
<evidence type="ECO:0000259" key="9">
    <source>
        <dbReference type="PROSITE" id="PS50268"/>
    </source>
</evidence>